<feature type="domain" description="DUF3857" evidence="2">
    <location>
        <begin position="64"/>
        <end position="227"/>
    </location>
</feature>
<dbReference type="Gene3D" id="3.10.620.30">
    <property type="match status" value="1"/>
</dbReference>
<dbReference type="EMBL" id="JACHGG010000002">
    <property type="protein sequence ID" value="MBB6059227.1"/>
    <property type="molecule type" value="Genomic_DNA"/>
</dbReference>
<dbReference type="InterPro" id="IPR024618">
    <property type="entry name" value="DUF3857"/>
</dbReference>
<keyword evidence="1" id="KW-0732">Signal</keyword>
<dbReference type="Proteomes" id="UP000532746">
    <property type="component" value="Unassembled WGS sequence"/>
</dbReference>
<sequence>MRTCLLPLAAGCTTALALLLGGPAHAAYGPAPKYAVATLPAPLRENAHAVVRRHEETLTVKSVGRTVETVRRAVTVLDEAGARWAQELVYYSSLNSISYFRGSVYDADGRLLRQLRAADIHDISLSDGFSLATDARGRVADLSQPSYPYTVEFEYEVVSDNPLFYSTWRPQPVEQLSVEQASFKVLMPAGLPLRYQEFRLPPGAAQTRRTQGSQELYEWQVHDLTAREEEPDAPSVADVTPVVLTAPTEFEVEGHAGRLNSWADLSRWTYELNAGRDVLPPALQARIAALVQGETDERARIRKVYEFLQANTRYVSIQLGLGGWQTFPAASVAANGYGDCKALTNYCKALLGAAGITAHAALVRAGSDEQDIRTDFPSSQFNHVVLCVPLAKSARPDTVWLECTSQSNPFGYMGGFTGNRHALLLLPEGGRLVATPRYGAAENRRERRAEVYLDAQGNATATLRTLRTGLEYDAVSELPGLDLAEQKKHISNRLPLANFTLTKVTLRPTPPGAAVPGLTENLALTLPALAPPSGRRVFLTPNLLSRWSAPAGTVGERQTDLWLDHALTQTDTVRLHLPASLRPEQLPAPVQLSTPFGTYSSQLQTLPDGTLQYIRRLQLPRTRFARTEYPAYLEFRRKISAADKAQLVLLKTDA</sequence>
<dbReference type="Gene3D" id="2.60.40.3140">
    <property type="match status" value="1"/>
</dbReference>
<keyword evidence="4" id="KW-1185">Reference proteome</keyword>
<evidence type="ECO:0000313" key="4">
    <source>
        <dbReference type="Proteomes" id="UP000532746"/>
    </source>
</evidence>
<gene>
    <name evidence="3" type="ORF">HNQ93_002073</name>
</gene>
<name>A0A7W9WD20_9BACT</name>
<proteinExistence type="predicted"/>
<feature type="signal peptide" evidence="1">
    <location>
        <begin position="1"/>
        <end position="26"/>
    </location>
</feature>
<feature type="chain" id="PRO_5030652141" description="DUF3857 domain-containing protein" evidence="1">
    <location>
        <begin position="27"/>
        <end position="654"/>
    </location>
</feature>
<dbReference type="RefSeq" id="WP_183402643.1">
    <property type="nucleotide sequence ID" value="NZ_JACHGG010000002.1"/>
</dbReference>
<protein>
    <recommendedName>
        <fullName evidence="2">DUF3857 domain-containing protein</fullName>
    </recommendedName>
</protein>
<organism evidence="3 4">
    <name type="scientific">Hymenobacter luteus</name>
    <dbReference type="NCBI Taxonomy" id="1411122"/>
    <lineage>
        <taxon>Bacteria</taxon>
        <taxon>Pseudomonadati</taxon>
        <taxon>Bacteroidota</taxon>
        <taxon>Cytophagia</taxon>
        <taxon>Cytophagales</taxon>
        <taxon>Hymenobacteraceae</taxon>
        <taxon>Hymenobacter</taxon>
    </lineage>
</organism>
<dbReference type="Pfam" id="PF12969">
    <property type="entry name" value="DUF3857"/>
    <property type="match status" value="1"/>
</dbReference>
<evidence type="ECO:0000259" key="2">
    <source>
        <dbReference type="Pfam" id="PF12969"/>
    </source>
</evidence>
<evidence type="ECO:0000313" key="3">
    <source>
        <dbReference type="EMBL" id="MBB6059227.1"/>
    </source>
</evidence>
<accession>A0A7W9WD20</accession>
<comment type="caution">
    <text evidence="3">The sequence shown here is derived from an EMBL/GenBank/DDBJ whole genome shotgun (WGS) entry which is preliminary data.</text>
</comment>
<evidence type="ECO:0000256" key="1">
    <source>
        <dbReference type="SAM" id="SignalP"/>
    </source>
</evidence>
<reference evidence="3 4" key="1">
    <citation type="submission" date="2020-08" db="EMBL/GenBank/DDBJ databases">
        <title>Genomic Encyclopedia of Type Strains, Phase IV (KMG-IV): sequencing the most valuable type-strain genomes for metagenomic binning, comparative biology and taxonomic classification.</title>
        <authorList>
            <person name="Goeker M."/>
        </authorList>
    </citation>
    <scope>NUCLEOTIDE SEQUENCE [LARGE SCALE GENOMIC DNA]</scope>
    <source>
        <strain evidence="3 4">DSM 26718</strain>
    </source>
</reference>
<dbReference type="AlphaFoldDB" id="A0A7W9WD20"/>
<dbReference type="Gene3D" id="2.60.120.1130">
    <property type="match status" value="1"/>
</dbReference>